<evidence type="ECO:0000256" key="4">
    <source>
        <dbReference type="ARBA" id="ARBA00023098"/>
    </source>
</evidence>
<dbReference type="InterPro" id="IPR029132">
    <property type="entry name" value="CBAH/NAAA_C"/>
</dbReference>
<evidence type="ECO:0000313" key="11">
    <source>
        <dbReference type="EMBL" id="VYU17910.1"/>
    </source>
</evidence>
<dbReference type="Gene3D" id="3.60.60.10">
    <property type="entry name" value="Penicillin V Acylase, Chain A"/>
    <property type="match status" value="1"/>
</dbReference>
<reference evidence="11" key="1">
    <citation type="submission" date="2019-11" db="EMBL/GenBank/DDBJ databases">
        <authorList>
            <person name="Feng L."/>
        </authorList>
    </citation>
    <scope>NUCLEOTIDE SEQUENCE</scope>
    <source>
        <strain evidence="11">IbartlettiiLFYP30</strain>
    </source>
</reference>
<evidence type="ECO:0000256" key="2">
    <source>
        <dbReference type="ARBA" id="ARBA00006625"/>
    </source>
</evidence>
<comment type="catalytic activity">
    <reaction evidence="9">
        <text>taurodeoxycholate + H2O = deoxycholate + taurine</text>
        <dbReference type="Rhea" id="RHEA:47556"/>
        <dbReference type="ChEBI" id="CHEBI:15377"/>
        <dbReference type="ChEBI" id="CHEBI:23614"/>
        <dbReference type="ChEBI" id="CHEBI:36261"/>
        <dbReference type="ChEBI" id="CHEBI:507393"/>
    </reaction>
    <physiologicalReaction direction="left-to-right" evidence="9">
        <dbReference type="Rhea" id="RHEA:47557"/>
    </physiologicalReaction>
</comment>
<accession>A0A6N3CMG4</accession>
<comment type="catalytic activity">
    <reaction evidence="8">
        <text>cholate + taurine = taurocholate + H2O</text>
        <dbReference type="Rhea" id="RHEA:47108"/>
        <dbReference type="ChEBI" id="CHEBI:15377"/>
        <dbReference type="ChEBI" id="CHEBI:29747"/>
        <dbReference type="ChEBI" id="CHEBI:36257"/>
        <dbReference type="ChEBI" id="CHEBI:507393"/>
    </reaction>
    <physiologicalReaction direction="right-to-left" evidence="8">
        <dbReference type="Rhea" id="RHEA:47110"/>
    </physiologicalReaction>
</comment>
<dbReference type="InterPro" id="IPR052193">
    <property type="entry name" value="Peptidase_C59"/>
</dbReference>
<evidence type="ECO:0000256" key="3">
    <source>
        <dbReference type="ARBA" id="ARBA00022801"/>
    </source>
</evidence>
<comment type="similarity">
    <text evidence="2">Belongs to the peptidase C59 family.</text>
</comment>
<evidence type="ECO:0000256" key="8">
    <source>
        <dbReference type="ARBA" id="ARBA00047285"/>
    </source>
</evidence>
<dbReference type="SUPFAM" id="SSF56235">
    <property type="entry name" value="N-terminal nucleophile aminohydrolases (Ntn hydrolases)"/>
    <property type="match status" value="1"/>
</dbReference>
<dbReference type="NCBIfam" id="NF038245">
    <property type="entry name" value="bile_salt_hydro"/>
    <property type="match status" value="1"/>
</dbReference>
<sequence length="328" mass="37178">MCTALSLLTFKKEHLFGRNMDLEYTFGQRPVVVPRNYEYVDKVSGENKKIKYAITGMASVMDNHPLFAEAINEEGLGCAGLNFPDAYWEEDTKEGMENMPPYDLILWITGNFATLEELRPYLDKINLVARPFAENVGLPTLHWMVTDKTGKAIVIEKTKEGFKVYENKVGVMTNAPSFDWHITNLRQYMNATPVQPTSANWSDLELTPLGSATGGIGLPGDFSSPSRFVRVAFLRAQILMEDIENDGIIEFFHILNNVAMVKGSVITKDGKDEITQYSSCMNLEKGLYYYKSYNNNQINMLDMHKEDLDGSEMKIFPYNDVQVVNLLN</sequence>
<dbReference type="InterPro" id="IPR029055">
    <property type="entry name" value="Ntn_hydrolases_N"/>
</dbReference>
<feature type="domain" description="Choloylglycine hydrolase/NAAA C-terminal" evidence="10">
    <location>
        <begin position="2"/>
        <end position="316"/>
    </location>
</feature>
<evidence type="ECO:0000256" key="7">
    <source>
        <dbReference type="ARBA" id="ARBA00044806"/>
    </source>
</evidence>
<dbReference type="EC" id="3.5.1.24" evidence="5"/>
<dbReference type="GO" id="GO:0006629">
    <property type="term" value="P:lipid metabolic process"/>
    <property type="evidence" value="ECO:0007669"/>
    <property type="project" value="UniProtKB-KW"/>
</dbReference>
<dbReference type="PANTHER" id="PTHR35527:SF2">
    <property type="entry name" value="HYDROLASE"/>
    <property type="match status" value="1"/>
</dbReference>
<dbReference type="GO" id="GO:0045302">
    <property type="term" value="F:choloylglycine hydrolase activity"/>
    <property type="evidence" value="ECO:0007669"/>
    <property type="project" value="UniProtKB-EC"/>
</dbReference>
<dbReference type="CDD" id="cd00542">
    <property type="entry name" value="Ntn_PVA"/>
    <property type="match status" value="1"/>
</dbReference>
<name>A0A6N3CMG4_9FIRM</name>
<dbReference type="PANTHER" id="PTHR35527">
    <property type="entry name" value="CHOLOYLGLYCINE HYDROLASE"/>
    <property type="match status" value="1"/>
</dbReference>
<dbReference type="EMBL" id="CACRUE010000031">
    <property type="protein sequence ID" value="VYU17910.1"/>
    <property type="molecule type" value="Genomic_DNA"/>
</dbReference>
<dbReference type="AlphaFoldDB" id="A0A6N3CMG4"/>
<organism evidence="11">
    <name type="scientific">Intestinibacter bartlettii</name>
    <dbReference type="NCBI Taxonomy" id="261299"/>
    <lineage>
        <taxon>Bacteria</taxon>
        <taxon>Bacillati</taxon>
        <taxon>Bacillota</taxon>
        <taxon>Clostridia</taxon>
        <taxon>Peptostreptococcales</taxon>
        <taxon>Peptostreptococcaceae</taxon>
        <taxon>Intestinibacter</taxon>
    </lineage>
</organism>
<dbReference type="RefSeq" id="WP_147617098.1">
    <property type="nucleotide sequence ID" value="NZ_BAABYO010000001.1"/>
</dbReference>
<gene>
    <name evidence="11" type="primary">cbh</name>
    <name evidence="11" type="ORF">IBLFYP30_01942</name>
</gene>
<dbReference type="InterPro" id="IPR047711">
    <property type="entry name" value="CBAH"/>
</dbReference>
<evidence type="ECO:0000259" key="10">
    <source>
        <dbReference type="Pfam" id="PF02275"/>
    </source>
</evidence>
<protein>
    <recommendedName>
        <fullName evidence="5">choloylglycine hydrolase</fullName>
        <ecNumber evidence="5">3.5.1.24</ecNumber>
    </recommendedName>
    <alternativeName>
        <fullName evidence="6">Bile salt hydrolase</fullName>
    </alternativeName>
    <alternativeName>
        <fullName evidence="7">Choloylglycine hydrolase</fullName>
    </alternativeName>
</protein>
<evidence type="ECO:0000256" key="5">
    <source>
        <dbReference type="ARBA" id="ARBA00044769"/>
    </source>
</evidence>
<keyword evidence="4" id="KW-0443">Lipid metabolism</keyword>
<proteinExistence type="inferred from homology"/>
<dbReference type="Pfam" id="PF02275">
    <property type="entry name" value="CBAH"/>
    <property type="match status" value="1"/>
</dbReference>
<evidence type="ECO:0000256" key="9">
    <source>
        <dbReference type="ARBA" id="ARBA00048897"/>
    </source>
</evidence>
<comment type="pathway">
    <text evidence="1">Lipid metabolism; bile acid biosynthesis.</text>
</comment>
<evidence type="ECO:0000256" key="1">
    <source>
        <dbReference type="ARBA" id="ARBA00004860"/>
    </source>
</evidence>
<keyword evidence="3 11" id="KW-0378">Hydrolase</keyword>
<evidence type="ECO:0000256" key="6">
    <source>
        <dbReference type="ARBA" id="ARBA00044804"/>
    </source>
</evidence>